<feature type="compositionally biased region" description="Low complexity" evidence="6">
    <location>
        <begin position="506"/>
        <end position="516"/>
    </location>
</feature>
<dbReference type="AlphaFoldDB" id="A0A2A9M8P1"/>
<dbReference type="InterPro" id="IPR000719">
    <property type="entry name" value="Prot_kinase_dom"/>
</dbReference>
<gene>
    <name evidence="9" type="ORF">BESB_074310</name>
</gene>
<dbReference type="Proteomes" id="UP000224006">
    <property type="component" value="Unassembled WGS sequence"/>
</dbReference>
<dbReference type="GO" id="GO:0005634">
    <property type="term" value="C:nucleus"/>
    <property type="evidence" value="ECO:0007669"/>
    <property type="project" value="TreeGrafter"/>
</dbReference>
<feature type="compositionally biased region" description="Basic and acidic residues" evidence="6">
    <location>
        <begin position="517"/>
        <end position="526"/>
    </location>
</feature>
<evidence type="ECO:0000256" key="7">
    <source>
        <dbReference type="SAM" id="Phobius"/>
    </source>
</evidence>
<evidence type="ECO:0000256" key="1">
    <source>
        <dbReference type="ARBA" id="ARBA00022527"/>
    </source>
</evidence>
<dbReference type="GO" id="GO:0005524">
    <property type="term" value="F:ATP binding"/>
    <property type="evidence" value="ECO:0007669"/>
    <property type="project" value="UniProtKB-KW"/>
</dbReference>
<feature type="region of interest" description="Disordered" evidence="6">
    <location>
        <begin position="213"/>
        <end position="282"/>
    </location>
</feature>
<keyword evidence="5" id="KW-0067">ATP-binding</keyword>
<evidence type="ECO:0000313" key="10">
    <source>
        <dbReference type="Proteomes" id="UP000224006"/>
    </source>
</evidence>
<dbReference type="RefSeq" id="XP_029218288.1">
    <property type="nucleotide sequence ID" value="XM_029365804.1"/>
</dbReference>
<feature type="compositionally biased region" description="Basic and acidic residues" evidence="6">
    <location>
        <begin position="446"/>
        <end position="456"/>
    </location>
</feature>
<reference evidence="9 10" key="1">
    <citation type="submission" date="2017-09" db="EMBL/GenBank/DDBJ databases">
        <title>Genome sequencing of Besnoitia besnoiti strain Bb-Ger1.</title>
        <authorList>
            <person name="Schares G."/>
            <person name="Venepally P."/>
            <person name="Lorenzi H.A."/>
        </authorList>
    </citation>
    <scope>NUCLEOTIDE SEQUENCE [LARGE SCALE GENOMIC DNA]</scope>
    <source>
        <strain evidence="9 10">Bb-Ger1</strain>
    </source>
</reference>
<feature type="region of interest" description="Disordered" evidence="6">
    <location>
        <begin position="58"/>
        <end position="89"/>
    </location>
</feature>
<evidence type="ECO:0000256" key="5">
    <source>
        <dbReference type="ARBA" id="ARBA00022840"/>
    </source>
</evidence>
<evidence type="ECO:0000256" key="2">
    <source>
        <dbReference type="ARBA" id="ARBA00022679"/>
    </source>
</evidence>
<keyword evidence="7" id="KW-1133">Transmembrane helix</keyword>
<accession>A0A2A9M8P1</accession>
<protein>
    <submittedName>
        <fullName evidence="9">Rhoptry kinase family protein ROP27</fullName>
    </submittedName>
</protein>
<dbReference type="OrthoDB" id="20524at2759"/>
<keyword evidence="2" id="KW-0808">Transferase</keyword>
<feature type="compositionally biased region" description="Basic and acidic residues" evidence="6">
    <location>
        <begin position="240"/>
        <end position="255"/>
    </location>
</feature>
<organism evidence="9 10">
    <name type="scientific">Besnoitia besnoiti</name>
    <name type="common">Apicomplexan protozoan</name>
    <dbReference type="NCBI Taxonomy" id="94643"/>
    <lineage>
        <taxon>Eukaryota</taxon>
        <taxon>Sar</taxon>
        <taxon>Alveolata</taxon>
        <taxon>Apicomplexa</taxon>
        <taxon>Conoidasida</taxon>
        <taxon>Coccidia</taxon>
        <taxon>Eucoccidiorida</taxon>
        <taxon>Eimeriorina</taxon>
        <taxon>Sarcocystidae</taxon>
        <taxon>Besnoitia</taxon>
    </lineage>
</organism>
<feature type="compositionally biased region" description="Basic residues" evidence="6">
    <location>
        <begin position="341"/>
        <end position="350"/>
    </location>
</feature>
<feature type="compositionally biased region" description="Low complexity" evidence="6">
    <location>
        <begin position="213"/>
        <end position="229"/>
    </location>
</feature>
<proteinExistence type="predicted"/>
<dbReference type="SMART" id="SM00220">
    <property type="entry name" value="S_TKc"/>
    <property type="match status" value="1"/>
</dbReference>
<comment type="caution">
    <text evidence="9">The sequence shown here is derived from an EMBL/GenBank/DDBJ whole genome shotgun (WGS) entry which is preliminary data.</text>
</comment>
<dbReference type="GeneID" id="40312357"/>
<dbReference type="VEuPathDB" id="ToxoDB:BESB_074310"/>
<dbReference type="PANTHER" id="PTHR24345:SF91">
    <property type="entry name" value="SERINE_THREONINE-PROTEIN KINASE PLK4"/>
    <property type="match status" value="1"/>
</dbReference>
<keyword evidence="1" id="KW-0723">Serine/threonine-protein kinase</keyword>
<keyword evidence="3" id="KW-0547">Nucleotide-binding</keyword>
<feature type="compositionally biased region" description="Basic and acidic residues" evidence="6">
    <location>
        <begin position="534"/>
        <end position="556"/>
    </location>
</feature>
<feature type="compositionally biased region" description="Polar residues" evidence="6">
    <location>
        <begin position="133"/>
        <end position="147"/>
    </location>
</feature>
<dbReference type="PROSITE" id="PS50011">
    <property type="entry name" value="PROTEIN_KINASE_DOM"/>
    <property type="match status" value="1"/>
</dbReference>
<dbReference type="Pfam" id="PF00069">
    <property type="entry name" value="Pkinase"/>
    <property type="match status" value="1"/>
</dbReference>
<evidence type="ECO:0000259" key="8">
    <source>
        <dbReference type="PROSITE" id="PS50011"/>
    </source>
</evidence>
<dbReference type="GO" id="GO:0004674">
    <property type="term" value="F:protein serine/threonine kinase activity"/>
    <property type="evidence" value="ECO:0007669"/>
    <property type="project" value="UniProtKB-KW"/>
</dbReference>
<dbReference type="Gene3D" id="1.10.510.10">
    <property type="entry name" value="Transferase(Phosphotransferase) domain 1"/>
    <property type="match status" value="1"/>
</dbReference>
<dbReference type="PANTHER" id="PTHR24345">
    <property type="entry name" value="SERINE/THREONINE-PROTEIN KINASE PLK"/>
    <property type="match status" value="1"/>
</dbReference>
<evidence type="ECO:0000256" key="4">
    <source>
        <dbReference type="ARBA" id="ARBA00022777"/>
    </source>
</evidence>
<keyword evidence="7" id="KW-0812">Transmembrane</keyword>
<feature type="transmembrane region" description="Helical" evidence="7">
    <location>
        <begin position="24"/>
        <end position="43"/>
    </location>
</feature>
<dbReference type="STRING" id="94643.A0A2A9M8P1"/>
<dbReference type="KEGG" id="bbes:BESB_074310"/>
<dbReference type="PROSITE" id="PS00108">
    <property type="entry name" value="PROTEIN_KINASE_ST"/>
    <property type="match status" value="1"/>
</dbReference>
<dbReference type="InterPro" id="IPR008271">
    <property type="entry name" value="Ser/Thr_kinase_AS"/>
</dbReference>
<keyword evidence="10" id="KW-1185">Reference proteome</keyword>
<dbReference type="Gene3D" id="3.30.200.20">
    <property type="entry name" value="Phosphorylase Kinase, domain 1"/>
    <property type="match status" value="1"/>
</dbReference>
<evidence type="ECO:0000313" key="9">
    <source>
        <dbReference type="EMBL" id="PFH34279.1"/>
    </source>
</evidence>
<feature type="region of interest" description="Disordered" evidence="6">
    <location>
        <begin position="327"/>
        <end position="378"/>
    </location>
</feature>
<dbReference type="InterPro" id="IPR011009">
    <property type="entry name" value="Kinase-like_dom_sf"/>
</dbReference>
<evidence type="ECO:0000256" key="3">
    <source>
        <dbReference type="ARBA" id="ARBA00022741"/>
    </source>
</evidence>
<name>A0A2A9M8P1_BESBE</name>
<sequence>MKWAATGASGVGCWPTWLVKPLGLAMLLLLVFLVSEVCFLWRLQQIDPESPSRLPYVVSSGTPSLRSPEPSPYSPRVSEVLPYGSSPSDQKEALRLLENITGKGSARAANTGHEPSVRRRAAAVAERLRDTLPSVSPTLSADISTKSPRLRAAQTGNSPPSHSPPEADGRGAASSPSSVPWPSPEGLPASSKQSPGLVSPNALEVSADLHASPSSLPAASTAESAPAVSLDSRASGSARQGEEETAGRGRRENGGSREQINGQSKKTEAALSGNRSPARLEEEEQLEDLLALGKLTEDDAALLRLPDLLLSQNNTLFQVQFLSDAERKRFEEKRSRSSHPTTRKAKKRRPEHASSSGSSSPRRTSHKGDVDRRQRGGRNFHAVAAVSFPAGGQADPYYGVYAGFQKPESVAAFPSFPPLAEADLAYGDARLLLPQVETVGLARRAGSAERRLKNEGEVDGDEPEGDRRDSLSPYASPVENDEPDAGAPTAATESPVGEEARGGGLPAAAEGAAAAEARGDDSEKQEAATQGPETRAEETKKQAGETPGEHAHRSYQDARVFTRSVVGNSALRHEVRESGARLTNIVAALSDFDRSNDELSGRGDVDGRVAPIEDEESQLGSPAGPAHPLRLADLPEVIFSKPSRSLVKAAEGMEKTGLPQEKEKLARIIPFDRPFEVRSLATQKKRALIFEDVLGAGGQGIVVLARDANSPDVQMAVKIFRITKKNRANTALLEISRLQRRLRWETAILKYAPKDISSYVWSQLAHLVMPLDIVEPVEKLETPPDEPMRYWHQWVIFEHFAGDITRLRKLRSGSGQARLDASKQMFMACLRLHDTGMVHSDIKLANYFISSEGRVFLGDYSLSRPIGDVSPCVEGTLRFLPPENMECIRDHQKNLILSPKKDTWAVGVALYKLWCRNLFPFQLDTLQSDEVIGRVAEVTQSDLDFYPCSPNMPTAMIDLIMRMLDPNIETRPTLRELFVSHPVFTELRKVILRYTLSDLLAEQAGQ</sequence>
<evidence type="ECO:0000256" key="6">
    <source>
        <dbReference type="SAM" id="MobiDB-lite"/>
    </source>
</evidence>
<feature type="region of interest" description="Disordered" evidence="6">
    <location>
        <begin position="444"/>
        <end position="558"/>
    </location>
</feature>
<dbReference type="SUPFAM" id="SSF56112">
    <property type="entry name" value="Protein kinase-like (PK-like)"/>
    <property type="match status" value="1"/>
</dbReference>
<dbReference type="EMBL" id="NWUJ01000007">
    <property type="protein sequence ID" value="PFH34279.1"/>
    <property type="molecule type" value="Genomic_DNA"/>
</dbReference>
<feature type="region of interest" description="Disordered" evidence="6">
    <location>
        <begin position="133"/>
        <end position="199"/>
    </location>
</feature>
<keyword evidence="4 9" id="KW-0418">Kinase</keyword>
<keyword evidence="7" id="KW-0472">Membrane</keyword>
<feature type="domain" description="Protein kinase" evidence="8">
    <location>
        <begin position="688"/>
        <end position="984"/>
    </location>
</feature>